<dbReference type="RefSeq" id="WP_094960994.1">
    <property type="nucleotide sequence ID" value="NZ_NOWC01000004.1"/>
</dbReference>
<evidence type="ECO:0000313" key="1">
    <source>
        <dbReference type="EMBL" id="OZS75728.1"/>
    </source>
</evidence>
<gene>
    <name evidence="1" type="ORF">CHI95_05465</name>
</gene>
<evidence type="ECO:0000313" key="2">
    <source>
        <dbReference type="Proteomes" id="UP000216001"/>
    </source>
</evidence>
<dbReference type="Proteomes" id="UP000216001">
    <property type="component" value="Unassembled WGS sequence"/>
</dbReference>
<dbReference type="AlphaFoldDB" id="A0A264VWI7"/>
<accession>A0A264VWI7</accession>
<protein>
    <submittedName>
        <fullName evidence="1">Uncharacterized protein</fullName>
    </submittedName>
</protein>
<reference evidence="1 2" key="1">
    <citation type="submission" date="2017-07" db="EMBL/GenBank/DDBJ databases">
        <title>blaIMP-27 on transferable plasmids in Proteus mirabilis and Providencia rettgeri.</title>
        <authorList>
            <person name="Potter R."/>
        </authorList>
    </citation>
    <scope>NUCLEOTIDE SEQUENCE [LARGE SCALE GENOMIC DNA]</scope>
    <source>
        <strain evidence="1 2">PR1</strain>
    </source>
</reference>
<organism evidence="1 2">
    <name type="scientific">Providencia rettgeri</name>
    <dbReference type="NCBI Taxonomy" id="587"/>
    <lineage>
        <taxon>Bacteria</taxon>
        <taxon>Pseudomonadati</taxon>
        <taxon>Pseudomonadota</taxon>
        <taxon>Gammaproteobacteria</taxon>
        <taxon>Enterobacterales</taxon>
        <taxon>Morganellaceae</taxon>
        <taxon>Providencia</taxon>
    </lineage>
</organism>
<sequence>MKIEYIASETGNTAKVSILSFITERRKLNRLIDMALLRAPVHESSIGFFFRVTTIYGKANHVLHAYKVISKEANK</sequence>
<name>A0A264VWI7_PRORE</name>
<comment type="caution">
    <text evidence="1">The sequence shown here is derived from an EMBL/GenBank/DDBJ whole genome shotgun (WGS) entry which is preliminary data.</text>
</comment>
<proteinExistence type="predicted"/>
<dbReference type="EMBL" id="NOWC01000004">
    <property type="protein sequence ID" value="OZS75728.1"/>
    <property type="molecule type" value="Genomic_DNA"/>
</dbReference>